<evidence type="ECO:0000259" key="8">
    <source>
        <dbReference type="PROSITE" id="PS51192"/>
    </source>
</evidence>
<keyword evidence="12" id="KW-1185">Reference proteome</keyword>
<accession>A0A937JZC1</accession>
<evidence type="ECO:0000256" key="5">
    <source>
        <dbReference type="ARBA" id="ARBA00038437"/>
    </source>
</evidence>
<keyword evidence="2" id="KW-0378">Hydrolase</keyword>
<dbReference type="PROSITE" id="PS51194">
    <property type="entry name" value="HELICASE_CTER"/>
    <property type="match status" value="1"/>
</dbReference>
<dbReference type="SMART" id="SM00490">
    <property type="entry name" value="HELICc"/>
    <property type="match status" value="1"/>
</dbReference>
<dbReference type="GO" id="GO:0016787">
    <property type="term" value="F:hydrolase activity"/>
    <property type="evidence" value="ECO:0007669"/>
    <property type="project" value="UniProtKB-KW"/>
</dbReference>
<evidence type="ECO:0000256" key="7">
    <source>
        <dbReference type="SAM" id="MobiDB-lite"/>
    </source>
</evidence>
<dbReference type="EMBL" id="JAESIY010000007">
    <property type="protein sequence ID" value="MBL3657263.1"/>
    <property type="molecule type" value="Genomic_DNA"/>
</dbReference>
<dbReference type="InterPro" id="IPR044742">
    <property type="entry name" value="DEAD/DEAH_RhlB"/>
</dbReference>
<dbReference type="GO" id="GO:0003676">
    <property type="term" value="F:nucleic acid binding"/>
    <property type="evidence" value="ECO:0007669"/>
    <property type="project" value="InterPro"/>
</dbReference>
<evidence type="ECO:0000256" key="3">
    <source>
        <dbReference type="ARBA" id="ARBA00022806"/>
    </source>
</evidence>
<dbReference type="InterPro" id="IPR011545">
    <property type="entry name" value="DEAD/DEAH_box_helicase_dom"/>
</dbReference>
<dbReference type="PROSITE" id="PS51195">
    <property type="entry name" value="Q_MOTIF"/>
    <property type="match status" value="1"/>
</dbReference>
<gene>
    <name evidence="11" type="ORF">JL102_14040</name>
</gene>
<evidence type="ECO:0000256" key="4">
    <source>
        <dbReference type="ARBA" id="ARBA00022840"/>
    </source>
</evidence>
<keyword evidence="1" id="KW-0547">Nucleotide-binding</keyword>
<name>A0A937JZC1_9BACT</name>
<feature type="compositionally biased region" description="Basic and acidic residues" evidence="7">
    <location>
        <begin position="401"/>
        <end position="411"/>
    </location>
</feature>
<protein>
    <submittedName>
        <fullName evidence="11">DEAD/DEAH box helicase</fullName>
    </submittedName>
</protein>
<dbReference type="AlphaFoldDB" id="A0A937JZC1"/>
<keyword evidence="3 11" id="KW-0347">Helicase</keyword>
<evidence type="ECO:0000259" key="10">
    <source>
        <dbReference type="PROSITE" id="PS51195"/>
    </source>
</evidence>
<evidence type="ECO:0000259" key="9">
    <source>
        <dbReference type="PROSITE" id="PS51194"/>
    </source>
</evidence>
<reference evidence="11" key="1">
    <citation type="submission" date="2021-01" db="EMBL/GenBank/DDBJ databases">
        <title>Fulvivirga kasyanovii gen. nov., sp nov., a novel member of the phylum Bacteroidetes isolated from seawater in a mussel farm.</title>
        <authorList>
            <person name="Zhao L.-H."/>
            <person name="Wang Z.-J."/>
        </authorList>
    </citation>
    <scope>NUCLEOTIDE SEQUENCE</scope>
    <source>
        <strain evidence="11">2943</strain>
    </source>
</reference>
<dbReference type="CDD" id="cd00268">
    <property type="entry name" value="DEADc"/>
    <property type="match status" value="1"/>
</dbReference>
<organism evidence="11 12">
    <name type="scientific">Fulvivirga sediminis</name>
    <dbReference type="NCBI Taxonomy" id="2803949"/>
    <lineage>
        <taxon>Bacteria</taxon>
        <taxon>Pseudomonadati</taxon>
        <taxon>Bacteroidota</taxon>
        <taxon>Cytophagia</taxon>
        <taxon>Cytophagales</taxon>
        <taxon>Fulvivirgaceae</taxon>
        <taxon>Fulvivirga</taxon>
    </lineage>
</organism>
<dbReference type="SMART" id="SM00487">
    <property type="entry name" value="DEXDc"/>
    <property type="match status" value="1"/>
</dbReference>
<feature type="domain" description="Helicase ATP-binding" evidence="8">
    <location>
        <begin position="32"/>
        <end position="203"/>
    </location>
</feature>
<feature type="region of interest" description="Disordered" evidence="7">
    <location>
        <begin position="379"/>
        <end position="446"/>
    </location>
</feature>
<dbReference type="GO" id="GO:0003724">
    <property type="term" value="F:RNA helicase activity"/>
    <property type="evidence" value="ECO:0007669"/>
    <property type="project" value="InterPro"/>
</dbReference>
<dbReference type="SUPFAM" id="SSF52540">
    <property type="entry name" value="P-loop containing nucleoside triphosphate hydrolases"/>
    <property type="match status" value="1"/>
</dbReference>
<sequence>MNFDQFKINNQLRNAIDELGFTEATEIQEKAFPVIAAGKDVIGISQTGTGKTLAYLLPLLQDLKFSKSPNPRLLILVPTRELVTQVVAAIESLTTYVTIRTLGIFGESNIRLQKEALAEGQDVLVATPGRLHDLILARAVSMKETKKLVIDEVDVMLDMGFRTQINRLFELLPSKRQNIMFSATMTDEVDELIQDFFYLPEQLTVAVSGTPLENISQYCYRVLNFNTKINLLAHLLQDKSVYNKVLVFISSKKLADLLQQKLEEEIGTGIGIIHSNKTQNHRLRTVEEFESGALRVLVATDVIARGLDFQKVSHVINMDTPKYPENYMHRIGRTGRASEKGEAILLYTDLEDKQKEAIENLMDLTIPALEFPEEVTINHELIPEERPKEKQGSYGKHTKVKPKEKDAEKKQKNMKVNSGSSYKAKIAAKYKKPKTRGDKNQNKKKR</sequence>
<dbReference type="InterPro" id="IPR050079">
    <property type="entry name" value="DEAD_box_RNA_helicase"/>
</dbReference>
<dbReference type="CDD" id="cd18787">
    <property type="entry name" value="SF2_C_DEAD"/>
    <property type="match status" value="1"/>
</dbReference>
<evidence type="ECO:0000256" key="2">
    <source>
        <dbReference type="ARBA" id="ARBA00022801"/>
    </source>
</evidence>
<dbReference type="Proteomes" id="UP000659388">
    <property type="component" value="Unassembled WGS sequence"/>
</dbReference>
<dbReference type="PANTHER" id="PTHR47959">
    <property type="entry name" value="ATP-DEPENDENT RNA HELICASE RHLE-RELATED"/>
    <property type="match status" value="1"/>
</dbReference>
<feature type="domain" description="DEAD-box RNA helicase Q" evidence="10">
    <location>
        <begin position="1"/>
        <end position="29"/>
    </location>
</feature>
<evidence type="ECO:0000313" key="11">
    <source>
        <dbReference type="EMBL" id="MBL3657263.1"/>
    </source>
</evidence>
<dbReference type="Pfam" id="PF00271">
    <property type="entry name" value="Helicase_C"/>
    <property type="match status" value="1"/>
</dbReference>
<dbReference type="InterPro" id="IPR014001">
    <property type="entry name" value="Helicase_ATP-bd"/>
</dbReference>
<dbReference type="GO" id="GO:0005829">
    <property type="term" value="C:cytosol"/>
    <property type="evidence" value="ECO:0007669"/>
    <property type="project" value="TreeGrafter"/>
</dbReference>
<dbReference type="InterPro" id="IPR014014">
    <property type="entry name" value="RNA_helicase_DEAD_Q_motif"/>
</dbReference>
<dbReference type="RefSeq" id="WP_202245046.1">
    <property type="nucleotide sequence ID" value="NZ_JAESIY010000007.1"/>
</dbReference>
<dbReference type="InterPro" id="IPR027417">
    <property type="entry name" value="P-loop_NTPase"/>
</dbReference>
<evidence type="ECO:0000256" key="1">
    <source>
        <dbReference type="ARBA" id="ARBA00022741"/>
    </source>
</evidence>
<keyword evidence="4" id="KW-0067">ATP-binding</keyword>
<evidence type="ECO:0000256" key="6">
    <source>
        <dbReference type="PROSITE-ProRule" id="PRU00552"/>
    </source>
</evidence>
<dbReference type="InterPro" id="IPR001650">
    <property type="entry name" value="Helicase_C-like"/>
</dbReference>
<dbReference type="Gene3D" id="3.40.50.300">
    <property type="entry name" value="P-loop containing nucleotide triphosphate hydrolases"/>
    <property type="match status" value="2"/>
</dbReference>
<dbReference type="PROSITE" id="PS51192">
    <property type="entry name" value="HELICASE_ATP_BIND_1"/>
    <property type="match status" value="1"/>
</dbReference>
<feature type="domain" description="Helicase C-terminal" evidence="9">
    <location>
        <begin position="237"/>
        <end position="377"/>
    </location>
</feature>
<comment type="similarity">
    <text evidence="5">Belongs to the DEAD box helicase family.</text>
</comment>
<feature type="compositionally biased region" description="Basic and acidic residues" evidence="7">
    <location>
        <begin position="381"/>
        <end position="391"/>
    </location>
</feature>
<dbReference type="Pfam" id="PF00270">
    <property type="entry name" value="DEAD"/>
    <property type="match status" value="1"/>
</dbReference>
<feature type="compositionally biased region" description="Basic and acidic residues" evidence="7">
    <location>
        <begin position="435"/>
        <end position="446"/>
    </location>
</feature>
<feature type="short sequence motif" description="Q motif" evidence="6">
    <location>
        <begin position="1"/>
        <end position="29"/>
    </location>
</feature>
<evidence type="ECO:0000313" key="12">
    <source>
        <dbReference type="Proteomes" id="UP000659388"/>
    </source>
</evidence>
<dbReference type="GO" id="GO:0005524">
    <property type="term" value="F:ATP binding"/>
    <property type="evidence" value="ECO:0007669"/>
    <property type="project" value="UniProtKB-KW"/>
</dbReference>
<comment type="caution">
    <text evidence="11">The sequence shown here is derived from an EMBL/GenBank/DDBJ whole genome shotgun (WGS) entry which is preliminary data.</text>
</comment>
<proteinExistence type="inferred from homology"/>
<dbReference type="PANTHER" id="PTHR47959:SF13">
    <property type="entry name" value="ATP-DEPENDENT RNA HELICASE RHLE"/>
    <property type="match status" value="1"/>
</dbReference>